<dbReference type="FunCoup" id="A0A7E5VQB9">
    <property type="interactions" value="112"/>
</dbReference>
<comment type="subcellular location">
    <subcellularLocation>
        <location evidence="1 7">Membrane</location>
        <topology evidence="1 7">Multi-pass membrane protein</topology>
    </subcellularLocation>
</comment>
<dbReference type="PRINTS" id="PR00259">
    <property type="entry name" value="TMFOUR"/>
</dbReference>
<evidence type="ECO:0000313" key="9">
    <source>
        <dbReference type="RefSeq" id="XP_026730525.1"/>
    </source>
</evidence>
<accession>A0A7E5VQB9</accession>
<feature type="transmembrane region" description="Helical" evidence="7">
    <location>
        <begin position="184"/>
        <end position="210"/>
    </location>
</feature>
<feature type="transmembrane region" description="Helical" evidence="7">
    <location>
        <begin position="55"/>
        <end position="77"/>
    </location>
</feature>
<sequence length="222" mass="23980">MGCGEFLVKYILFFANLVFALAGLALLGIGVAVQLQISQIINVIENADASLQTAPITSMVVGGIVFLIAFFGCCGAIRENNCMLVTYSIFMLILMIIKLTLAILIFVKLDDIIAEVPQWLNEAFSRDKVSFQEIEKTFSCCGPNGSLSYLSMNLPESCCATTPCTPINAYSGCNGTVQEFFHTFGLAIGVVAIVVVAIELVAAVFGLCLANHVRNKGRRARY</sequence>
<evidence type="ECO:0000256" key="5">
    <source>
        <dbReference type="ARBA" id="ARBA00023136"/>
    </source>
</evidence>
<organism evidence="8 9">
    <name type="scientific">Trichoplusia ni</name>
    <name type="common">Cabbage looper</name>
    <dbReference type="NCBI Taxonomy" id="7111"/>
    <lineage>
        <taxon>Eukaryota</taxon>
        <taxon>Metazoa</taxon>
        <taxon>Ecdysozoa</taxon>
        <taxon>Arthropoda</taxon>
        <taxon>Hexapoda</taxon>
        <taxon>Insecta</taxon>
        <taxon>Pterygota</taxon>
        <taxon>Neoptera</taxon>
        <taxon>Endopterygota</taxon>
        <taxon>Lepidoptera</taxon>
        <taxon>Glossata</taxon>
        <taxon>Ditrysia</taxon>
        <taxon>Noctuoidea</taxon>
        <taxon>Noctuidae</taxon>
        <taxon>Plusiinae</taxon>
        <taxon>Trichoplusia</taxon>
    </lineage>
</organism>
<evidence type="ECO:0000256" key="1">
    <source>
        <dbReference type="ARBA" id="ARBA00004141"/>
    </source>
</evidence>
<evidence type="ECO:0000256" key="7">
    <source>
        <dbReference type="RuleBase" id="RU361218"/>
    </source>
</evidence>
<feature type="disulfide bond" evidence="6">
    <location>
        <begin position="140"/>
        <end position="173"/>
    </location>
</feature>
<dbReference type="InterPro" id="IPR008952">
    <property type="entry name" value="Tetraspanin_EC2_sf"/>
</dbReference>
<dbReference type="OrthoDB" id="71600at2759"/>
<evidence type="ECO:0000256" key="2">
    <source>
        <dbReference type="ARBA" id="ARBA00006840"/>
    </source>
</evidence>
<evidence type="ECO:0000256" key="6">
    <source>
        <dbReference type="PIRSR" id="PIRSR002419-1"/>
    </source>
</evidence>
<dbReference type="InterPro" id="IPR000301">
    <property type="entry name" value="Tetraspanin_animals"/>
</dbReference>
<proteinExistence type="inferred from homology"/>
<dbReference type="PIRSF" id="PIRSF002419">
    <property type="entry name" value="Tetraspanin"/>
    <property type="match status" value="1"/>
</dbReference>
<dbReference type="RefSeq" id="XP_026730525.1">
    <property type="nucleotide sequence ID" value="XM_026874724.1"/>
</dbReference>
<dbReference type="PANTHER" id="PTHR19282">
    <property type="entry name" value="TETRASPANIN"/>
    <property type="match status" value="1"/>
</dbReference>
<dbReference type="InterPro" id="IPR018503">
    <property type="entry name" value="Tetraspanin_CS"/>
</dbReference>
<protein>
    <recommendedName>
        <fullName evidence="7">Tetraspanin</fullName>
    </recommendedName>
</protein>
<dbReference type="Proteomes" id="UP000322000">
    <property type="component" value="Chromosome 7"/>
</dbReference>
<comment type="similarity">
    <text evidence="2 7">Belongs to the tetraspanin (TM4SF) family.</text>
</comment>
<evidence type="ECO:0000256" key="3">
    <source>
        <dbReference type="ARBA" id="ARBA00022692"/>
    </source>
</evidence>
<feature type="transmembrane region" description="Helical" evidence="7">
    <location>
        <begin position="12"/>
        <end position="35"/>
    </location>
</feature>
<feature type="transmembrane region" description="Helical" evidence="7">
    <location>
        <begin position="84"/>
        <end position="107"/>
    </location>
</feature>
<dbReference type="GeneID" id="113495786"/>
<dbReference type="PANTHER" id="PTHR19282:SF521">
    <property type="entry name" value="IP01817P-RELATED"/>
    <property type="match status" value="1"/>
</dbReference>
<evidence type="ECO:0000313" key="8">
    <source>
        <dbReference type="Proteomes" id="UP000322000"/>
    </source>
</evidence>
<dbReference type="AlphaFoldDB" id="A0A7E5VQB9"/>
<dbReference type="Gene3D" id="1.10.1450.10">
    <property type="entry name" value="Tetraspanin"/>
    <property type="match status" value="1"/>
</dbReference>
<dbReference type="KEGG" id="tnl:113495786"/>
<keyword evidence="4 7" id="KW-1133">Transmembrane helix</keyword>
<dbReference type="InParanoid" id="A0A7E5VQB9"/>
<gene>
    <name evidence="9" type="primary">LOC113495786</name>
</gene>
<feature type="disulfide bond" evidence="6">
    <location>
        <begin position="141"/>
        <end position="159"/>
    </location>
</feature>
<keyword evidence="3 7" id="KW-0812">Transmembrane</keyword>
<name>A0A7E5VQB9_TRINI</name>
<keyword evidence="5 7" id="KW-0472">Membrane</keyword>
<dbReference type="PROSITE" id="PS00421">
    <property type="entry name" value="TM4_1"/>
    <property type="match status" value="1"/>
</dbReference>
<dbReference type="Pfam" id="PF00335">
    <property type="entry name" value="Tetraspanin"/>
    <property type="match status" value="1"/>
</dbReference>
<dbReference type="SUPFAM" id="SSF48652">
    <property type="entry name" value="Tetraspanin"/>
    <property type="match status" value="1"/>
</dbReference>
<dbReference type="GO" id="GO:0005886">
    <property type="term" value="C:plasma membrane"/>
    <property type="evidence" value="ECO:0007669"/>
    <property type="project" value="TreeGrafter"/>
</dbReference>
<evidence type="ECO:0000256" key="4">
    <source>
        <dbReference type="ARBA" id="ARBA00022989"/>
    </source>
</evidence>
<keyword evidence="8" id="KW-1185">Reference proteome</keyword>
<dbReference type="CDD" id="cd03127">
    <property type="entry name" value="tetraspanin_LEL"/>
    <property type="match status" value="1"/>
</dbReference>
<keyword evidence="6" id="KW-1015">Disulfide bond</keyword>
<dbReference type="InterPro" id="IPR018499">
    <property type="entry name" value="Tetraspanin/Peripherin"/>
</dbReference>
<reference evidence="9" key="1">
    <citation type="submission" date="2025-08" db="UniProtKB">
        <authorList>
            <consortium name="RefSeq"/>
        </authorList>
    </citation>
    <scope>IDENTIFICATION</scope>
</reference>